<feature type="domain" description="Methyltransferase type 11" evidence="1">
    <location>
        <begin position="66"/>
        <end position="110"/>
    </location>
</feature>
<protein>
    <submittedName>
        <fullName evidence="2">Methyltransferase domain-containing protein</fullName>
    </submittedName>
</protein>
<dbReference type="SUPFAM" id="SSF53335">
    <property type="entry name" value="S-adenosyl-L-methionine-dependent methyltransferases"/>
    <property type="match status" value="1"/>
</dbReference>
<keyword evidence="3" id="KW-1185">Reference proteome</keyword>
<dbReference type="InterPro" id="IPR029063">
    <property type="entry name" value="SAM-dependent_MTases_sf"/>
</dbReference>
<keyword evidence="2" id="KW-0808">Transferase</keyword>
<name>A0A1G6EC13_9BACT</name>
<dbReference type="Pfam" id="PF08241">
    <property type="entry name" value="Methyltransf_11"/>
    <property type="match status" value="1"/>
</dbReference>
<evidence type="ECO:0000313" key="3">
    <source>
        <dbReference type="Proteomes" id="UP000198771"/>
    </source>
</evidence>
<sequence length="226" mass="25901">MKYTTDNAYTDRETKPAYVYDKYNPLLLGSVLDVGADGKYLKPYVEQGGGAYCGIGFGERVDMEIDLDAGPLPFEDTSFDTVLCLDVLEHLEKIHFMFHELCRVARKNVIISLPNPYGGFLSMLRRGDYAPDKHLKFYGLPVEPPSDRHRWFFSTKEAKAFLRHNASNAGYRIVQLDSEGILHSNYKRRLKIIAGNIILKLLFRKDVTELEMHHGTLWCCLEKCDD</sequence>
<gene>
    <name evidence="2" type="ORF">SAMN05660653_02725</name>
</gene>
<dbReference type="Proteomes" id="UP000198771">
    <property type="component" value="Unassembled WGS sequence"/>
</dbReference>
<dbReference type="AlphaFoldDB" id="A0A1G6EC13"/>
<organism evidence="2 3">
    <name type="scientific">Desulfonatronum thiosulfatophilum</name>
    <dbReference type="NCBI Taxonomy" id="617002"/>
    <lineage>
        <taxon>Bacteria</taxon>
        <taxon>Pseudomonadati</taxon>
        <taxon>Thermodesulfobacteriota</taxon>
        <taxon>Desulfovibrionia</taxon>
        <taxon>Desulfovibrionales</taxon>
        <taxon>Desulfonatronaceae</taxon>
        <taxon>Desulfonatronum</taxon>
    </lineage>
</organism>
<dbReference type="GO" id="GO:0008757">
    <property type="term" value="F:S-adenosylmethionine-dependent methyltransferase activity"/>
    <property type="evidence" value="ECO:0007669"/>
    <property type="project" value="InterPro"/>
</dbReference>
<dbReference type="EMBL" id="FMXO01000017">
    <property type="protein sequence ID" value="SDB54912.1"/>
    <property type="molecule type" value="Genomic_DNA"/>
</dbReference>
<dbReference type="STRING" id="617002.SAMN05660653_02725"/>
<keyword evidence="2" id="KW-0489">Methyltransferase</keyword>
<proteinExistence type="predicted"/>
<evidence type="ECO:0000313" key="2">
    <source>
        <dbReference type="EMBL" id="SDB54912.1"/>
    </source>
</evidence>
<dbReference type="GO" id="GO:0032259">
    <property type="term" value="P:methylation"/>
    <property type="evidence" value="ECO:0007669"/>
    <property type="project" value="UniProtKB-KW"/>
</dbReference>
<dbReference type="RefSeq" id="WP_092122948.1">
    <property type="nucleotide sequence ID" value="NZ_FMXO01000017.1"/>
</dbReference>
<dbReference type="Gene3D" id="3.40.50.150">
    <property type="entry name" value="Vaccinia Virus protein VP39"/>
    <property type="match status" value="1"/>
</dbReference>
<accession>A0A1G6EC13</accession>
<evidence type="ECO:0000259" key="1">
    <source>
        <dbReference type="Pfam" id="PF08241"/>
    </source>
</evidence>
<dbReference type="InterPro" id="IPR013216">
    <property type="entry name" value="Methyltransf_11"/>
</dbReference>
<reference evidence="2 3" key="1">
    <citation type="submission" date="2016-10" db="EMBL/GenBank/DDBJ databases">
        <authorList>
            <person name="de Groot N.N."/>
        </authorList>
    </citation>
    <scope>NUCLEOTIDE SEQUENCE [LARGE SCALE GENOMIC DNA]</scope>
    <source>
        <strain evidence="2 3">ASO4-2</strain>
    </source>
</reference>
<dbReference type="OrthoDB" id="9769602at2"/>